<reference evidence="2 3" key="1">
    <citation type="submission" date="2020-06" db="EMBL/GenBank/DDBJ databases">
        <title>Genome mining for natural products.</title>
        <authorList>
            <person name="Zhang B."/>
            <person name="Shi J."/>
            <person name="Ge H."/>
        </authorList>
    </citation>
    <scope>NUCLEOTIDE SEQUENCE [LARGE SCALE GENOMIC DNA]</scope>
    <source>
        <strain evidence="2 3">NA02069</strain>
    </source>
</reference>
<organism evidence="2 3">
    <name type="scientific">Streptomyces chartreusis</name>
    <dbReference type="NCBI Taxonomy" id="1969"/>
    <lineage>
        <taxon>Bacteria</taxon>
        <taxon>Bacillati</taxon>
        <taxon>Actinomycetota</taxon>
        <taxon>Actinomycetes</taxon>
        <taxon>Kitasatosporales</taxon>
        <taxon>Streptomycetaceae</taxon>
        <taxon>Streptomyces</taxon>
    </lineage>
</organism>
<evidence type="ECO:0000259" key="1">
    <source>
        <dbReference type="Pfam" id="PF12680"/>
    </source>
</evidence>
<dbReference type="InterPro" id="IPR037401">
    <property type="entry name" value="SnoaL-like"/>
</dbReference>
<dbReference type="Proteomes" id="UP000509418">
    <property type="component" value="Chromosome"/>
</dbReference>
<keyword evidence="3" id="KW-1185">Reference proteome</keyword>
<dbReference type="AlphaFoldDB" id="A0A7H8TLT6"/>
<sequence>MTTAEIVERYYDAWINRDGDMSEVPLADDFVFVGPVGNFDSADGFRAMAGQFGPAATDFTVRHRFVDGDRACAFVSWNLAAVPGTMTAAELLEVRDGALVRAEVIYDAEELRKAAAAGRV</sequence>
<dbReference type="RefSeq" id="WP_030953142.1">
    <property type="nucleotide sequence ID" value="NZ_CBDRGH010000005.1"/>
</dbReference>
<accession>A0A7H8TLT6</accession>
<evidence type="ECO:0000313" key="2">
    <source>
        <dbReference type="EMBL" id="QKZ24446.1"/>
    </source>
</evidence>
<feature type="domain" description="SnoaL-like" evidence="1">
    <location>
        <begin position="7"/>
        <end position="101"/>
    </location>
</feature>
<dbReference type="Gene3D" id="3.10.450.50">
    <property type="match status" value="1"/>
</dbReference>
<dbReference type="EMBL" id="CP056041">
    <property type="protein sequence ID" value="QKZ24446.1"/>
    <property type="molecule type" value="Genomic_DNA"/>
</dbReference>
<protein>
    <submittedName>
        <fullName evidence="2">Nuclear transport factor 2 family protein</fullName>
    </submittedName>
</protein>
<dbReference type="InterPro" id="IPR032710">
    <property type="entry name" value="NTF2-like_dom_sf"/>
</dbReference>
<gene>
    <name evidence="2" type="ORF">HUT05_48195</name>
</gene>
<evidence type="ECO:0000313" key="3">
    <source>
        <dbReference type="Proteomes" id="UP000509418"/>
    </source>
</evidence>
<dbReference type="Pfam" id="PF12680">
    <property type="entry name" value="SnoaL_2"/>
    <property type="match status" value="1"/>
</dbReference>
<name>A0A7H8TLT6_STRCX</name>
<dbReference type="SUPFAM" id="SSF54427">
    <property type="entry name" value="NTF2-like"/>
    <property type="match status" value="1"/>
</dbReference>
<proteinExistence type="predicted"/>